<feature type="compositionally biased region" description="Polar residues" evidence="1">
    <location>
        <begin position="578"/>
        <end position="594"/>
    </location>
</feature>
<evidence type="ECO:0000259" key="3">
    <source>
        <dbReference type="Pfam" id="PF12051"/>
    </source>
</evidence>
<feature type="region of interest" description="Disordered" evidence="1">
    <location>
        <begin position="94"/>
        <end position="148"/>
    </location>
</feature>
<accession>A0A9P5NCV7</accession>
<dbReference type="GO" id="GO:0016020">
    <property type="term" value="C:membrane"/>
    <property type="evidence" value="ECO:0007669"/>
    <property type="project" value="TreeGrafter"/>
</dbReference>
<dbReference type="PANTHER" id="PTHR34814">
    <property type="entry name" value="NITROSOGUANIDINE RESISTANCE PROTEIN SNG1"/>
    <property type="match status" value="1"/>
</dbReference>
<dbReference type="EMBL" id="JADNYJ010000163">
    <property type="protein sequence ID" value="KAF8878034.1"/>
    <property type="molecule type" value="Genomic_DNA"/>
</dbReference>
<keyword evidence="5" id="KW-1185">Reference proteome</keyword>
<comment type="caution">
    <text evidence="4">The sequence shown here is derived from an EMBL/GenBank/DDBJ whole genome shotgun (WGS) entry which is preliminary data.</text>
</comment>
<feature type="transmembrane region" description="Helical" evidence="2">
    <location>
        <begin position="362"/>
        <end position="386"/>
    </location>
</feature>
<keyword evidence="2" id="KW-0812">Transmembrane</keyword>
<evidence type="ECO:0000256" key="2">
    <source>
        <dbReference type="SAM" id="Phobius"/>
    </source>
</evidence>
<dbReference type="Proteomes" id="UP000724874">
    <property type="component" value="Unassembled WGS sequence"/>
</dbReference>
<feature type="compositionally biased region" description="Basic residues" evidence="1">
    <location>
        <begin position="1"/>
        <end position="12"/>
    </location>
</feature>
<evidence type="ECO:0000313" key="4">
    <source>
        <dbReference type="EMBL" id="KAF8878034.1"/>
    </source>
</evidence>
<name>A0A9P5NCV7_GYMJU</name>
<keyword evidence="2" id="KW-0472">Membrane</keyword>
<feature type="transmembrane region" description="Helical" evidence="2">
    <location>
        <begin position="528"/>
        <end position="549"/>
    </location>
</feature>
<feature type="domain" description="DUF3533" evidence="3">
    <location>
        <begin position="172"/>
        <end position="539"/>
    </location>
</feature>
<dbReference type="Pfam" id="PF12051">
    <property type="entry name" value="DUF3533"/>
    <property type="match status" value="1"/>
</dbReference>
<sequence length="614" mass="67183">MNRTHPHTHSHNTHSSNSNDAFPSPSSSLANLAIIPPNARAIETSSSPIAKYDELHAVEYNGDGNSTTRTMTMPTPPMTYSSGRTTLAMFHPHEHDSTQRLPLPASPTLVPGSPISHSHPHSLSQSNSNAKTNPSHTPPTPPFSNNFLDKNDEALRNARRLYLKIYAKGTFAVIVTIFIVFSLYWGSLWKIPAHAMKGWIVNFDGGPIGARVVNDLSAASGRSILWEVVPSTRFPNGPPDVISALKDNQAWVAVSINPGSSARYQNSLENPDPNYDGSAVVTAYGVEGRNENAFRVLIRPYMYNTLEPILTNYSATLGSQLVSSNSSASAADLVSLLSISPQTVTYPVGYTLVNLIPFAQPVASAVVFVGLIYLLILSFFIVAIAYNARHVSGLNNLLSLRSLIIVRLVSSMTGYFFLSFFYSLLNVAFKLNLSRKYGHAGFVIFWMLNWMGMLSVGLALESLITVLGPKWIPFFMIGWIIVNVSVCVFPIDVLPKFFRYGYAVPFYNISNSIRSITFGTKNTLGLNFGVLFIWVFISCLTLPAIQWFVRRQEARAKMGAGAGAAQGNGHEAHKVRSHPSSTTSTPELKSQSGPPHTHTHVEVVGSDQEKQSGR</sequence>
<feature type="transmembrane region" description="Helical" evidence="2">
    <location>
        <begin position="165"/>
        <end position="186"/>
    </location>
</feature>
<dbReference type="OrthoDB" id="2140105at2759"/>
<organism evidence="4 5">
    <name type="scientific">Gymnopilus junonius</name>
    <name type="common">Spectacular rustgill mushroom</name>
    <name type="synonym">Gymnopilus spectabilis subsp. junonius</name>
    <dbReference type="NCBI Taxonomy" id="109634"/>
    <lineage>
        <taxon>Eukaryota</taxon>
        <taxon>Fungi</taxon>
        <taxon>Dikarya</taxon>
        <taxon>Basidiomycota</taxon>
        <taxon>Agaricomycotina</taxon>
        <taxon>Agaricomycetes</taxon>
        <taxon>Agaricomycetidae</taxon>
        <taxon>Agaricales</taxon>
        <taxon>Agaricineae</taxon>
        <taxon>Hymenogastraceae</taxon>
        <taxon>Gymnopilus</taxon>
    </lineage>
</organism>
<feature type="transmembrane region" description="Helical" evidence="2">
    <location>
        <begin position="437"/>
        <end position="460"/>
    </location>
</feature>
<reference evidence="4" key="1">
    <citation type="submission" date="2020-11" db="EMBL/GenBank/DDBJ databases">
        <authorList>
            <consortium name="DOE Joint Genome Institute"/>
            <person name="Ahrendt S."/>
            <person name="Riley R."/>
            <person name="Andreopoulos W."/>
            <person name="LaButti K."/>
            <person name="Pangilinan J."/>
            <person name="Ruiz-duenas F.J."/>
            <person name="Barrasa J.M."/>
            <person name="Sanchez-Garcia M."/>
            <person name="Camarero S."/>
            <person name="Miyauchi S."/>
            <person name="Serrano A."/>
            <person name="Linde D."/>
            <person name="Babiker R."/>
            <person name="Drula E."/>
            <person name="Ayuso-Fernandez I."/>
            <person name="Pacheco R."/>
            <person name="Padilla G."/>
            <person name="Ferreira P."/>
            <person name="Barriuso J."/>
            <person name="Kellner H."/>
            <person name="Castanera R."/>
            <person name="Alfaro M."/>
            <person name="Ramirez L."/>
            <person name="Pisabarro A.G."/>
            <person name="Kuo A."/>
            <person name="Tritt A."/>
            <person name="Lipzen A."/>
            <person name="He G."/>
            <person name="Yan M."/>
            <person name="Ng V."/>
            <person name="Cullen D."/>
            <person name="Martin F."/>
            <person name="Rosso M.-N."/>
            <person name="Henrissat B."/>
            <person name="Hibbett D."/>
            <person name="Martinez A.T."/>
            <person name="Grigoriev I.V."/>
        </authorList>
    </citation>
    <scope>NUCLEOTIDE SEQUENCE</scope>
    <source>
        <strain evidence="4">AH 44721</strain>
    </source>
</reference>
<feature type="transmembrane region" description="Helical" evidence="2">
    <location>
        <begin position="398"/>
        <end position="425"/>
    </location>
</feature>
<keyword evidence="2" id="KW-1133">Transmembrane helix</keyword>
<feature type="transmembrane region" description="Helical" evidence="2">
    <location>
        <begin position="472"/>
        <end position="491"/>
    </location>
</feature>
<dbReference type="PANTHER" id="PTHR34814:SF1">
    <property type="entry name" value="NITROSOGUANIDINE RESISTANCE PROTEIN SNG1"/>
    <property type="match status" value="1"/>
</dbReference>
<proteinExistence type="predicted"/>
<evidence type="ECO:0000313" key="5">
    <source>
        <dbReference type="Proteomes" id="UP000724874"/>
    </source>
</evidence>
<protein>
    <recommendedName>
        <fullName evidence="3">DUF3533 domain-containing protein</fullName>
    </recommendedName>
</protein>
<feature type="region of interest" description="Disordered" evidence="1">
    <location>
        <begin position="560"/>
        <end position="614"/>
    </location>
</feature>
<dbReference type="InterPro" id="IPR053001">
    <property type="entry name" value="MNNG_permease-like"/>
</dbReference>
<feature type="region of interest" description="Disordered" evidence="1">
    <location>
        <begin position="1"/>
        <end position="26"/>
    </location>
</feature>
<dbReference type="InterPro" id="IPR022703">
    <property type="entry name" value="DUF3533"/>
</dbReference>
<evidence type="ECO:0000256" key="1">
    <source>
        <dbReference type="SAM" id="MobiDB-lite"/>
    </source>
</evidence>
<dbReference type="AlphaFoldDB" id="A0A9P5NCV7"/>
<feature type="compositionally biased region" description="Low complexity" evidence="1">
    <location>
        <begin position="111"/>
        <end position="128"/>
    </location>
</feature>
<gene>
    <name evidence="4" type="ORF">CPB84DRAFT_1794502</name>
</gene>